<organism evidence="1 2">
    <name type="scientific">Chelonia mydas</name>
    <name type="common">Green sea-turtle</name>
    <name type="synonym">Chelonia agassizi</name>
    <dbReference type="NCBI Taxonomy" id="8469"/>
    <lineage>
        <taxon>Eukaryota</taxon>
        <taxon>Metazoa</taxon>
        <taxon>Chordata</taxon>
        <taxon>Craniata</taxon>
        <taxon>Vertebrata</taxon>
        <taxon>Euteleostomi</taxon>
        <taxon>Archelosauria</taxon>
        <taxon>Testudinata</taxon>
        <taxon>Testudines</taxon>
        <taxon>Cryptodira</taxon>
        <taxon>Durocryptodira</taxon>
        <taxon>Americhelydia</taxon>
        <taxon>Chelonioidea</taxon>
        <taxon>Cheloniidae</taxon>
        <taxon>Chelonia</taxon>
    </lineage>
</organism>
<gene>
    <name evidence="1" type="ORF">UY3_06069</name>
</gene>
<dbReference type="Proteomes" id="UP000031443">
    <property type="component" value="Unassembled WGS sequence"/>
</dbReference>
<sequence>MDTHYQQKEGRVDMNSGYVILRDTPHTPAECLCQIKKHPSKEDMFQEVLEFSNAEKRERREWRDAERQDRKENQEFIEDATFRIIKVMEEQIQMLKSLIMLQTERIGARPPLKPIQNSFPCPHNSKYTVLFAFQKFSVSRSLQPPHTMFKRIAGPTHS</sequence>
<protein>
    <submittedName>
        <fullName evidence="1">Uncharacterized protein</fullName>
    </submittedName>
</protein>
<keyword evidence="2" id="KW-1185">Reference proteome</keyword>
<dbReference type="EMBL" id="KB524138">
    <property type="protein sequence ID" value="EMP36748.1"/>
    <property type="molecule type" value="Genomic_DNA"/>
</dbReference>
<evidence type="ECO:0000313" key="1">
    <source>
        <dbReference type="EMBL" id="EMP36748.1"/>
    </source>
</evidence>
<reference evidence="2" key="1">
    <citation type="journal article" date="2013" name="Nat. Genet.">
        <title>The draft genomes of soft-shell turtle and green sea turtle yield insights into the development and evolution of the turtle-specific body plan.</title>
        <authorList>
            <person name="Wang Z."/>
            <person name="Pascual-Anaya J."/>
            <person name="Zadissa A."/>
            <person name="Li W."/>
            <person name="Niimura Y."/>
            <person name="Huang Z."/>
            <person name="Li C."/>
            <person name="White S."/>
            <person name="Xiong Z."/>
            <person name="Fang D."/>
            <person name="Wang B."/>
            <person name="Ming Y."/>
            <person name="Chen Y."/>
            <person name="Zheng Y."/>
            <person name="Kuraku S."/>
            <person name="Pignatelli M."/>
            <person name="Herrero J."/>
            <person name="Beal K."/>
            <person name="Nozawa M."/>
            <person name="Li Q."/>
            <person name="Wang J."/>
            <person name="Zhang H."/>
            <person name="Yu L."/>
            <person name="Shigenobu S."/>
            <person name="Wang J."/>
            <person name="Liu J."/>
            <person name="Flicek P."/>
            <person name="Searle S."/>
            <person name="Wang J."/>
            <person name="Kuratani S."/>
            <person name="Yin Y."/>
            <person name="Aken B."/>
            <person name="Zhang G."/>
            <person name="Irie N."/>
        </authorList>
    </citation>
    <scope>NUCLEOTIDE SEQUENCE [LARGE SCALE GENOMIC DNA]</scope>
</reference>
<name>M7BXF2_CHEMY</name>
<proteinExistence type="predicted"/>
<dbReference type="AlphaFoldDB" id="M7BXF2"/>
<accession>M7BXF2</accession>
<evidence type="ECO:0000313" key="2">
    <source>
        <dbReference type="Proteomes" id="UP000031443"/>
    </source>
</evidence>